<comment type="caution">
    <text evidence="2">The sequence shown here is derived from an EMBL/GenBank/DDBJ whole genome shotgun (WGS) entry which is preliminary data.</text>
</comment>
<evidence type="ECO:0000256" key="1">
    <source>
        <dbReference type="SAM" id="SignalP"/>
    </source>
</evidence>
<dbReference type="RefSeq" id="WP_012743961.1">
    <property type="nucleotide sequence ID" value="NZ_CP092643.1"/>
</dbReference>
<dbReference type="InterPro" id="IPR020208">
    <property type="entry name" value="DUF2712"/>
</dbReference>
<reference evidence="2 3" key="1">
    <citation type="submission" date="2018-08" db="EMBL/GenBank/DDBJ databases">
        <title>A genome reference for cultivated species of the human gut microbiota.</title>
        <authorList>
            <person name="Zou Y."/>
            <person name="Xue W."/>
            <person name="Luo G."/>
        </authorList>
    </citation>
    <scope>NUCLEOTIDE SEQUENCE [LARGE SCALE GENOMIC DNA]</scope>
    <source>
        <strain evidence="2 3">AF06-19</strain>
    </source>
</reference>
<dbReference type="EMBL" id="QSAZ01000015">
    <property type="protein sequence ID" value="RGW85648.1"/>
    <property type="molecule type" value="Genomic_DNA"/>
</dbReference>
<evidence type="ECO:0000313" key="2">
    <source>
        <dbReference type="EMBL" id="RGW85648.1"/>
    </source>
</evidence>
<accession>A0A413DI48</accession>
<dbReference type="Pfam" id="PF10916">
    <property type="entry name" value="DUF2712"/>
    <property type="match status" value="1"/>
</dbReference>
<dbReference type="AlphaFoldDB" id="A0A413DI48"/>
<evidence type="ECO:0000313" key="3">
    <source>
        <dbReference type="Proteomes" id="UP000283683"/>
    </source>
</evidence>
<dbReference type="Proteomes" id="UP000283683">
    <property type="component" value="Unassembled WGS sequence"/>
</dbReference>
<keyword evidence="1" id="KW-0732">Signal</keyword>
<gene>
    <name evidence="2" type="ORF">DWV45_13270</name>
</gene>
<name>A0A413DI48_9FIRM</name>
<protein>
    <submittedName>
        <fullName evidence="2">Uncharacterized protein</fullName>
    </submittedName>
</protein>
<feature type="chain" id="PRO_5019491140" evidence="1">
    <location>
        <begin position="24"/>
        <end position="138"/>
    </location>
</feature>
<dbReference type="GeneID" id="86989874"/>
<feature type="signal peptide" evidence="1">
    <location>
        <begin position="1"/>
        <end position="23"/>
    </location>
</feature>
<proteinExistence type="predicted"/>
<sequence>MKKTIMALFMSGIIMTTGIPVLANNCRDTYLPSKVVSFSYSTSAYTELRDKTDASSHYIYNQSGFDLWVQSLTSGDINKTVNGRAIIPSGTQRRIRNTIKESGYLQCKLGITSAKSGVSGRVSGKWSPDCAGTYQAAN</sequence>
<organism evidence="2 3">
    <name type="scientific">Agathobacter rectalis</name>
    <dbReference type="NCBI Taxonomy" id="39491"/>
    <lineage>
        <taxon>Bacteria</taxon>
        <taxon>Bacillati</taxon>
        <taxon>Bacillota</taxon>
        <taxon>Clostridia</taxon>
        <taxon>Lachnospirales</taxon>
        <taxon>Lachnospiraceae</taxon>
        <taxon>Agathobacter</taxon>
    </lineage>
</organism>